<organism evidence="2 3">
    <name type="scientific">Quercus suber</name>
    <name type="common">Cork oak</name>
    <dbReference type="NCBI Taxonomy" id="58331"/>
    <lineage>
        <taxon>Eukaryota</taxon>
        <taxon>Viridiplantae</taxon>
        <taxon>Streptophyta</taxon>
        <taxon>Embryophyta</taxon>
        <taxon>Tracheophyta</taxon>
        <taxon>Spermatophyta</taxon>
        <taxon>Magnoliopsida</taxon>
        <taxon>eudicotyledons</taxon>
        <taxon>Gunneridae</taxon>
        <taxon>Pentapetalae</taxon>
        <taxon>rosids</taxon>
        <taxon>fabids</taxon>
        <taxon>Fagales</taxon>
        <taxon>Fagaceae</taxon>
        <taxon>Quercus</taxon>
    </lineage>
</organism>
<dbReference type="AlphaFoldDB" id="A0AAW0M579"/>
<keyword evidence="1" id="KW-0812">Transmembrane</keyword>
<protein>
    <submittedName>
        <fullName evidence="2">Uncharacterized protein</fullName>
    </submittedName>
</protein>
<evidence type="ECO:0000313" key="2">
    <source>
        <dbReference type="EMBL" id="KAK7858043.1"/>
    </source>
</evidence>
<keyword evidence="1" id="KW-0472">Membrane</keyword>
<keyword evidence="1" id="KW-1133">Transmembrane helix</keyword>
<proteinExistence type="predicted"/>
<reference evidence="2 3" key="1">
    <citation type="journal article" date="2018" name="Sci. Data">
        <title>The draft genome sequence of cork oak.</title>
        <authorList>
            <person name="Ramos A.M."/>
            <person name="Usie A."/>
            <person name="Barbosa P."/>
            <person name="Barros P.M."/>
            <person name="Capote T."/>
            <person name="Chaves I."/>
            <person name="Simoes F."/>
            <person name="Abreu I."/>
            <person name="Carrasquinho I."/>
            <person name="Faro C."/>
            <person name="Guimaraes J.B."/>
            <person name="Mendonca D."/>
            <person name="Nobrega F."/>
            <person name="Rodrigues L."/>
            <person name="Saibo N.J.M."/>
            <person name="Varela M.C."/>
            <person name="Egas C."/>
            <person name="Matos J."/>
            <person name="Miguel C.M."/>
            <person name="Oliveira M.M."/>
            <person name="Ricardo C.P."/>
            <person name="Goncalves S."/>
        </authorList>
    </citation>
    <scope>NUCLEOTIDE SEQUENCE [LARGE SCALE GENOMIC DNA]</scope>
    <source>
        <strain evidence="3">cv. HL8</strain>
    </source>
</reference>
<name>A0AAW0M579_QUESU</name>
<evidence type="ECO:0000256" key="1">
    <source>
        <dbReference type="SAM" id="Phobius"/>
    </source>
</evidence>
<comment type="caution">
    <text evidence="2">The sequence shown here is derived from an EMBL/GenBank/DDBJ whole genome shotgun (WGS) entry which is preliminary data.</text>
</comment>
<accession>A0AAW0M579</accession>
<sequence length="138" mass="15680">MNNSLTIHGFDGEIFQFLRILCISVLTPFLINSQQTLELYNTIISIIGERYGVKNEIEILRQYDIATATFADTSNEIVEMNACIQKAPKNIIIIYLFSTFFWSLLGVFTLSNGGDSDISCLKSTKESLEDPFNRFKSF</sequence>
<keyword evidence="3" id="KW-1185">Reference proteome</keyword>
<evidence type="ECO:0000313" key="3">
    <source>
        <dbReference type="Proteomes" id="UP000237347"/>
    </source>
</evidence>
<dbReference type="EMBL" id="PKMF04000022">
    <property type="protein sequence ID" value="KAK7858043.1"/>
    <property type="molecule type" value="Genomic_DNA"/>
</dbReference>
<gene>
    <name evidence="2" type="ORF">CFP56_014517</name>
</gene>
<dbReference type="Proteomes" id="UP000237347">
    <property type="component" value="Unassembled WGS sequence"/>
</dbReference>
<feature type="transmembrane region" description="Helical" evidence="1">
    <location>
        <begin position="90"/>
        <end position="110"/>
    </location>
</feature>
<feature type="transmembrane region" description="Helical" evidence="1">
    <location>
        <begin position="14"/>
        <end position="31"/>
    </location>
</feature>